<keyword evidence="9" id="KW-1185">Reference proteome</keyword>
<keyword evidence="1 6" id="KW-0436">Ligase</keyword>
<evidence type="ECO:0000256" key="5">
    <source>
        <dbReference type="ARBA" id="ARBA00048539"/>
    </source>
</evidence>
<feature type="domain" description="tRNA(Ile)-lysidine/2-thiocytidine synthase N-terminal" evidence="7">
    <location>
        <begin position="41"/>
        <end position="221"/>
    </location>
</feature>
<evidence type="ECO:0000313" key="8">
    <source>
        <dbReference type="EMBL" id="SDB60450.1"/>
    </source>
</evidence>
<dbReference type="EMBL" id="FMXO01000022">
    <property type="protein sequence ID" value="SDB60450.1"/>
    <property type="molecule type" value="Genomic_DNA"/>
</dbReference>
<dbReference type="PANTHER" id="PTHR43033:SF1">
    <property type="entry name" value="TRNA(ILE)-LYSIDINE SYNTHASE-RELATED"/>
    <property type="match status" value="1"/>
</dbReference>
<evidence type="ECO:0000313" key="9">
    <source>
        <dbReference type="Proteomes" id="UP000198771"/>
    </source>
</evidence>
<evidence type="ECO:0000256" key="1">
    <source>
        <dbReference type="ARBA" id="ARBA00022598"/>
    </source>
</evidence>
<dbReference type="GO" id="GO:0005737">
    <property type="term" value="C:cytoplasm"/>
    <property type="evidence" value="ECO:0007669"/>
    <property type="project" value="UniProtKB-SubCell"/>
</dbReference>
<comment type="subcellular location">
    <subcellularLocation>
        <location evidence="6">Cytoplasm</location>
    </subcellularLocation>
</comment>
<keyword evidence="6" id="KW-0963">Cytoplasm</keyword>
<evidence type="ECO:0000259" key="7">
    <source>
        <dbReference type="Pfam" id="PF01171"/>
    </source>
</evidence>
<dbReference type="PANTHER" id="PTHR43033">
    <property type="entry name" value="TRNA(ILE)-LYSIDINE SYNTHASE-RELATED"/>
    <property type="match status" value="1"/>
</dbReference>
<dbReference type="CDD" id="cd01992">
    <property type="entry name" value="TilS_N"/>
    <property type="match status" value="1"/>
</dbReference>
<dbReference type="STRING" id="617002.SAMN05660653_03101"/>
<keyword evidence="4" id="KW-0067">ATP-binding</keyword>
<evidence type="ECO:0000256" key="6">
    <source>
        <dbReference type="HAMAP-Rule" id="MF_01161"/>
    </source>
</evidence>
<evidence type="ECO:0000256" key="2">
    <source>
        <dbReference type="ARBA" id="ARBA00022694"/>
    </source>
</evidence>
<dbReference type="NCBIfam" id="TIGR02432">
    <property type="entry name" value="lysidine_TilS_N"/>
    <property type="match status" value="1"/>
</dbReference>
<reference evidence="8 9" key="1">
    <citation type="submission" date="2016-10" db="EMBL/GenBank/DDBJ databases">
        <authorList>
            <person name="de Groot N.N."/>
        </authorList>
    </citation>
    <scope>NUCLEOTIDE SEQUENCE [LARGE SCALE GENOMIC DNA]</scope>
    <source>
        <strain evidence="8 9">ASO4-2</strain>
    </source>
</reference>
<dbReference type="InterPro" id="IPR011063">
    <property type="entry name" value="TilS/TtcA_N"/>
</dbReference>
<proteinExistence type="inferred from homology"/>
<evidence type="ECO:0000256" key="4">
    <source>
        <dbReference type="ARBA" id="ARBA00022840"/>
    </source>
</evidence>
<keyword evidence="3" id="KW-0547">Nucleotide-binding</keyword>
<dbReference type="EC" id="6.3.4.19" evidence="6"/>
<dbReference type="AlphaFoldDB" id="A0A1G6ESP2"/>
<dbReference type="GO" id="GO:0006400">
    <property type="term" value="P:tRNA modification"/>
    <property type="evidence" value="ECO:0007669"/>
    <property type="project" value="UniProtKB-UniRule"/>
</dbReference>
<dbReference type="OrthoDB" id="9807403at2"/>
<dbReference type="GO" id="GO:0032267">
    <property type="term" value="F:tRNA(Ile)-lysidine synthase activity"/>
    <property type="evidence" value="ECO:0007669"/>
    <property type="project" value="UniProtKB-EC"/>
</dbReference>
<dbReference type="InterPro" id="IPR014729">
    <property type="entry name" value="Rossmann-like_a/b/a_fold"/>
</dbReference>
<comment type="caution">
    <text evidence="6">Lacks conserved residue(s) required for the propagation of feature annotation.</text>
</comment>
<dbReference type="HAMAP" id="MF_01161">
    <property type="entry name" value="tRNA_Ile_lys_synt"/>
    <property type="match status" value="1"/>
</dbReference>
<keyword evidence="2 6" id="KW-0819">tRNA processing</keyword>
<sequence length="347" mass="38692">MLPPNLPARIQDLPPVRARFCLGVERFLLHKLALPLQGRHVVLACSAGSDSLALLLIMHCLASRLNLAITVAHLDHSLRPESIRESHELAQLCSRLNRPVVSGCCNVGRYARKSGIGLEEAGRVLRYRFLSGVRHKVGADYLFTAHHADDLAEDVLMRLIRGVGWPALSGMAAWDPGRCLVRPLLHTPKNELRDFLRAIDVSWSEDAGNTDPAFTRNRIRNTLIPLLTQENPRFSESITRLHDQGTEDASFFATQITPLLEQARLEDHFLQSSLLSSLHTALRLRLYKAVLDDLGAGQTLHDTLRRLDHARQQGRTGTTFQFPGEKTAVVRADGVHFCGPKGFPTKR</sequence>
<dbReference type="GO" id="GO:0005524">
    <property type="term" value="F:ATP binding"/>
    <property type="evidence" value="ECO:0007669"/>
    <property type="project" value="UniProtKB-KW"/>
</dbReference>
<dbReference type="InterPro" id="IPR012094">
    <property type="entry name" value="tRNA_Ile_lys_synt"/>
</dbReference>
<comment type="similarity">
    <text evidence="6">Belongs to the tRNA(Ile)-lysidine synthase family.</text>
</comment>
<comment type="catalytic activity">
    <reaction evidence="5 6">
        <text>cytidine(34) in tRNA(Ile2) + L-lysine + ATP = lysidine(34) in tRNA(Ile2) + AMP + diphosphate + H(+)</text>
        <dbReference type="Rhea" id="RHEA:43744"/>
        <dbReference type="Rhea" id="RHEA-COMP:10625"/>
        <dbReference type="Rhea" id="RHEA-COMP:10670"/>
        <dbReference type="ChEBI" id="CHEBI:15378"/>
        <dbReference type="ChEBI" id="CHEBI:30616"/>
        <dbReference type="ChEBI" id="CHEBI:32551"/>
        <dbReference type="ChEBI" id="CHEBI:33019"/>
        <dbReference type="ChEBI" id="CHEBI:82748"/>
        <dbReference type="ChEBI" id="CHEBI:83665"/>
        <dbReference type="ChEBI" id="CHEBI:456215"/>
        <dbReference type="EC" id="6.3.4.19"/>
    </reaction>
</comment>
<protein>
    <recommendedName>
        <fullName evidence="6">tRNA(Ile)-lysidine synthase</fullName>
        <ecNumber evidence="6">6.3.4.19</ecNumber>
    </recommendedName>
    <alternativeName>
        <fullName evidence="6">tRNA(Ile)-2-lysyl-cytidine synthase</fullName>
    </alternativeName>
    <alternativeName>
        <fullName evidence="6">tRNA(Ile)-lysidine synthetase</fullName>
    </alternativeName>
</protein>
<dbReference type="Gene3D" id="3.40.50.620">
    <property type="entry name" value="HUPs"/>
    <property type="match status" value="1"/>
</dbReference>
<dbReference type="Proteomes" id="UP000198771">
    <property type="component" value="Unassembled WGS sequence"/>
</dbReference>
<gene>
    <name evidence="6" type="primary">tilS</name>
    <name evidence="8" type="ORF">SAMN05660653_03101</name>
</gene>
<dbReference type="RefSeq" id="WP_092123724.1">
    <property type="nucleotide sequence ID" value="NZ_FMXO01000022.1"/>
</dbReference>
<organism evidence="8 9">
    <name type="scientific">Desulfonatronum thiosulfatophilum</name>
    <dbReference type="NCBI Taxonomy" id="617002"/>
    <lineage>
        <taxon>Bacteria</taxon>
        <taxon>Pseudomonadati</taxon>
        <taxon>Thermodesulfobacteriota</taxon>
        <taxon>Desulfovibrionia</taxon>
        <taxon>Desulfovibrionales</taxon>
        <taxon>Desulfonatronaceae</taxon>
        <taxon>Desulfonatronum</taxon>
    </lineage>
</organism>
<dbReference type="InterPro" id="IPR012795">
    <property type="entry name" value="tRNA_Ile_lys_synt_N"/>
</dbReference>
<dbReference type="SUPFAM" id="SSF52402">
    <property type="entry name" value="Adenine nucleotide alpha hydrolases-like"/>
    <property type="match status" value="1"/>
</dbReference>
<accession>A0A1G6ESP2</accession>
<comment type="function">
    <text evidence="6">Ligates lysine onto the cytidine present at position 34 of the AUA codon-specific tRNA(Ile) that contains the anticodon CAU, in an ATP-dependent manner. Cytidine is converted to lysidine, thus changing the amino acid specificity of the tRNA from methionine to isoleucine.</text>
</comment>
<dbReference type="Pfam" id="PF01171">
    <property type="entry name" value="ATP_bind_3"/>
    <property type="match status" value="1"/>
</dbReference>
<evidence type="ECO:0000256" key="3">
    <source>
        <dbReference type="ARBA" id="ARBA00022741"/>
    </source>
</evidence>
<name>A0A1G6ESP2_9BACT</name>